<evidence type="ECO:0008006" key="5">
    <source>
        <dbReference type="Google" id="ProtNLM"/>
    </source>
</evidence>
<evidence type="ECO:0000313" key="4">
    <source>
        <dbReference type="Proteomes" id="UP000018208"/>
    </source>
</evidence>
<protein>
    <recommendedName>
        <fullName evidence="5">Transmembrane protein</fullName>
    </recommendedName>
</protein>
<proteinExistence type="predicted"/>
<accession>V6M0I1</accession>
<dbReference type="Proteomes" id="UP000018208">
    <property type="component" value="Unassembled WGS sequence"/>
</dbReference>
<evidence type="ECO:0000256" key="1">
    <source>
        <dbReference type="SAM" id="Phobius"/>
    </source>
</evidence>
<keyword evidence="1" id="KW-1133">Transmembrane helix</keyword>
<gene>
    <name evidence="2" type="ORF">SS50377_10162</name>
    <name evidence="3" type="ORF">SS50377_20706</name>
</gene>
<keyword evidence="4" id="KW-1185">Reference proteome</keyword>
<evidence type="ECO:0000313" key="2">
    <source>
        <dbReference type="EMBL" id="EST49551.1"/>
    </source>
</evidence>
<keyword evidence="1" id="KW-0472">Membrane</keyword>
<feature type="transmembrane region" description="Helical" evidence="1">
    <location>
        <begin position="593"/>
        <end position="619"/>
    </location>
</feature>
<name>V6M0I1_9EUKA</name>
<dbReference type="EMBL" id="KI545949">
    <property type="protein sequence ID" value="EST49551.1"/>
    <property type="molecule type" value="Genomic_DNA"/>
</dbReference>
<keyword evidence="1" id="KW-0812">Transmembrane</keyword>
<reference evidence="2 3" key="1">
    <citation type="journal article" date="2014" name="PLoS Genet.">
        <title>The Genome of Spironucleus salmonicida Highlights a Fish Pathogen Adapted to Fluctuating Environments.</title>
        <authorList>
            <person name="Xu F."/>
            <person name="Jerlstrom-Hultqvist J."/>
            <person name="Einarsson E."/>
            <person name="Astvaldsson A."/>
            <person name="Svard S.G."/>
            <person name="Andersson J.O."/>
        </authorList>
    </citation>
    <scope>NUCLEOTIDE SEQUENCE</scope>
    <source>
        <strain evidence="3">ATCC 50377</strain>
    </source>
</reference>
<reference evidence="3" key="2">
    <citation type="submission" date="2020-12" db="EMBL/GenBank/DDBJ databases">
        <title>New Spironucleus salmonicida genome in near-complete chromosomes.</title>
        <authorList>
            <person name="Xu F."/>
            <person name="Kurt Z."/>
            <person name="Jimenez-Gonzalez A."/>
            <person name="Astvaldsson A."/>
            <person name="Andersson J.O."/>
            <person name="Svard S.G."/>
        </authorList>
    </citation>
    <scope>NUCLEOTIDE SEQUENCE</scope>
    <source>
        <strain evidence="3">ATCC 50377</strain>
    </source>
</reference>
<dbReference type="EMBL" id="AUWU02000001">
    <property type="protein sequence ID" value="KAH0577354.1"/>
    <property type="molecule type" value="Genomic_DNA"/>
</dbReference>
<dbReference type="VEuPathDB" id="GiardiaDB:SS50377_20706"/>
<dbReference type="AlphaFoldDB" id="V6M0I1"/>
<evidence type="ECO:0000313" key="3">
    <source>
        <dbReference type="EMBL" id="KAH0577354.1"/>
    </source>
</evidence>
<organism evidence="2">
    <name type="scientific">Spironucleus salmonicida</name>
    <dbReference type="NCBI Taxonomy" id="348837"/>
    <lineage>
        <taxon>Eukaryota</taxon>
        <taxon>Metamonada</taxon>
        <taxon>Diplomonadida</taxon>
        <taxon>Hexamitidae</taxon>
        <taxon>Hexamitinae</taxon>
        <taxon>Spironucleus</taxon>
    </lineage>
</organism>
<sequence length="633" mass="71112">MNSLLLVLQLPLTAEQRNIKTNLCSPLSINNTNILFPTLNMAGFGQFVFSKYHWMITESQFPQLMANSIIVATNEAYLKEYVNQSYTYGNVGQLNSILLNEGFTIGQLEDALSGYSSSNISFLILPLIDCSFNNQNVHEYLQIIPDFKQFSNQNLDTDLILAFSTLVQNNFNLRSAYNETLLGSLCYSQTKLLNPDFQIISTVFNQLGQLFVENIPISSVQLSGQKFSGSEGFVSLAIGYGAQSYLGEADIMQSTMGYYFITAAIQSVFKNISIIVVQQILQEISFYTPQIFKDGQALNSITFTNLLKIMEFSPEKTFPNPNLDFLVVMGIKNMSNLTPSSTQFANRFPGMQFASQQLVIVFRCFDCNDTVEPTLEEVGATLVSQAQMKQLDGYTIFVSFTNGQREESFYVATIGSGKNEIYKTMYRTMANFNMMTPSEIQITVCKQLSIGRVMIGQCHAPPPQDFRIAVYNMGFINDIYVRMLSDTLISVNEKIYFEVIPSSTGNFSISISCTYLYQNNFILLGFSSLVKHKLSLKFLQNQGSLGICKIIVCPTEYLVNDILVPIPTDKINKSGVYSSLCGTTDSFSVEKQIVGMTFFFCFSVYGVFLVSYFAILQIVHKRQEVLTSKINQY</sequence>